<sequence>MSLSINTNSAAMVALESLNATTNALNNTENVVSTGQKVSSASDNPAAYAIAASMNGNISGLSAVSDGLSFAAQIVTTTSSATSSIISTLQLIQSAVTSTGNTGVSVSTVQSEVDGYLDQINTMARNATVNGVNLLDGTNDVASATGVSSSTLTNTMQYVTGLQGAANTVTSVTSSGALTDSLGLTSSTTLGGSVSSLASNLSALFSSSTTPTATVLQSAIQAVQSAITSMTSKSDVFAAASQTISGMTTYSSNLSDSLTSGVGALTDADMAEESAKLTSLQTKQSLAISSLSVAKSSSQNILSLFR</sequence>
<dbReference type="SUPFAM" id="SSF64518">
    <property type="entry name" value="Phase 1 flagellin"/>
    <property type="match status" value="1"/>
</dbReference>
<dbReference type="InterPro" id="IPR001492">
    <property type="entry name" value="Flagellin"/>
</dbReference>
<evidence type="ECO:0000256" key="2">
    <source>
        <dbReference type="ARBA" id="ARBA00023143"/>
    </source>
</evidence>
<evidence type="ECO:0000256" key="3">
    <source>
        <dbReference type="RuleBase" id="RU362073"/>
    </source>
</evidence>
<comment type="subcellular location">
    <subcellularLocation>
        <location evidence="3">Secreted</location>
    </subcellularLocation>
    <subcellularLocation>
        <location evidence="3">Bacterial flagellum</location>
    </subcellularLocation>
</comment>
<feature type="domain" description="Flagellin N-terminal" evidence="4">
    <location>
        <begin position="5"/>
        <end position="139"/>
    </location>
</feature>
<dbReference type="PANTHER" id="PTHR42792">
    <property type="entry name" value="FLAGELLIN"/>
    <property type="match status" value="1"/>
</dbReference>
<gene>
    <name evidence="6" type="ORF">GOB81_07545</name>
</gene>
<reference evidence="6 7" key="1">
    <citation type="journal article" date="2020" name="Int. J. Syst. Evol. Microbiol.">
        <title>Novel acetic acid bacteria from cider fermentations: Acetobacter conturbans sp. nov. and Acetobacter fallax sp. nov.</title>
        <authorList>
            <person name="Sombolestani A.S."/>
            <person name="Cleenwerck I."/>
            <person name="Cnockaert M."/>
            <person name="Borremans W."/>
            <person name="Wieme A.D."/>
            <person name="De Vuyst L."/>
            <person name="Vandamme P."/>
        </authorList>
    </citation>
    <scope>NUCLEOTIDE SEQUENCE [LARGE SCALE GENOMIC DNA]</scope>
    <source>
        <strain evidence="6 7">LMG 1627</strain>
    </source>
</reference>
<evidence type="ECO:0000259" key="5">
    <source>
        <dbReference type="Pfam" id="PF00700"/>
    </source>
</evidence>
<evidence type="ECO:0000256" key="1">
    <source>
        <dbReference type="ARBA" id="ARBA00005709"/>
    </source>
</evidence>
<keyword evidence="2 3" id="KW-0975">Bacterial flagellum</keyword>
<dbReference type="Pfam" id="PF00669">
    <property type="entry name" value="Flagellin_N"/>
    <property type="match status" value="1"/>
</dbReference>
<comment type="similarity">
    <text evidence="1 3">Belongs to the bacterial flagellin family.</text>
</comment>
<keyword evidence="6" id="KW-0282">Flagellum</keyword>
<keyword evidence="6" id="KW-0969">Cilium</keyword>
<accession>A0ABX0JYS0</accession>
<dbReference type="RefSeq" id="WP_173569792.1">
    <property type="nucleotide sequence ID" value="NZ_WOSY01000006.1"/>
</dbReference>
<dbReference type="InterPro" id="IPR001029">
    <property type="entry name" value="Flagellin_N"/>
</dbReference>
<keyword evidence="7" id="KW-1185">Reference proteome</keyword>
<protein>
    <recommendedName>
        <fullName evidence="3">Flagellin</fullName>
    </recommendedName>
</protein>
<feature type="domain" description="Flagellin C-terminal" evidence="5">
    <location>
        <begin position="220"/>
        <end position="305"/>
    </location>
</feature>
<dbReference type="Proteomes" id="UP000631653">
    <property type="component" value="Unassembled WGS sequence"/>
</dbReference>
<dbReference type="PANTHER" id="PTHR42792:SF2">
    <property type="entry name" value="FLAGELLIN"/>
    <property type="match status" value="1"/>
</dbReference>
<comment type="function">
    <text evidence="3">Flagellin is the subunit protein which polymerizes to form the filaments of bacterial flagella.</text>
</comment>
<evidence type="ECO:0000313" key="7">
    <source>
        <dbReference type="Proteomes" id="UP000631653"/>
    </source>
</evidence>
<keyword evidence="6" id="KW-0966">Cell projection</keyword>
<keyword evidence="3" id="KW-0964">Secreted</keyword>
<organism evidence="6 7">
    <name type="scientific">Acetobacter conturbans</name>
    <dbReference type="NCBI Taxonomy" id="1737472"/>
    <lineage>
        <taxon>Bacteria</taxon>
        <taxon>Pseudomonadati</taxon>
        <taxon>Pseudomonadota</taxon>
        <taxon>Alphaproteobacteria</taxon>
        <taxon>Acetobacterales</taxon>
        <taxon>Acetobacteraceae</taxon>
        <taxon>Acetobacter</taxon>
    </lineage>
</organism>
<dbReference type="Pfam" id="PF00700">
    <property type="entry name" value="Flagellin_C"/>
    <property type="match status" value="1"/>
</dbReference>
<comment type="caution">
    <text evidence="6">The sequence shown here is derived from an EMBL/GenBank/DDBJ whole genome shotgun (WGS) entry which is preliminary data.</text>
</comment>
<evidence type="ECO:0000313" key="6">
    <source>
        <dbReference type="EMBL" id="NHN88481.1"/>
    </source>
</evidence>
<evidence type="ECO:0000259" key="4">
    <source>
        <dbReference type="Pfam" id="PF00669"/>
    </source>
</evidence>
<name>A0ABX0JYS0_9PROT</name>
<dbReference type="EMBL" id="WOSY01000006">
    <property type="protein sequence ID" value="NHN88481.1"/>
    <property type="molecule type" value="Genomic_DNA"/>
</dbReference>
<dbReference type="PRINTS" id="PR00207">
    <property type="entry name" value="FLAGELLIN"/>
</dbReference>
<dbReference type="Gene3D" id="1.20.1330.10">
    <property type="entry name" value="f41 fragment of flagellin, N-terminal domain"/>
    <property type="match status" value="1"/>
</dbReference>
<proteinExistence type="inferred from homology"/>
<dbReference type="InterPro" id="IPR046358">
    <property type="entry name" value="Flagellin_C"/>
</dbReference>